<gene>
    <name evidence="2" type="ORF">PCOR1329_LOCUS26664</name>
</gene>
<evidence type="ECO:0000313" key="2">
    <source>
        <dbReference type="EMBL" id="CAK0827037.1"/>
    </source>
</evidence>
<sequence length="272" mass="30176">MAKRRHIEIDDMNLDSDSEDSRADEDSGNVVTLADIMKQLTKSNRHTKRQMGKVTTDIKEIKEEQVHIKTAAGKALVTAEKALAAAEEANKIGATRSTSRAAPSNGSTDVPPGLRSALQGGGGADESPAKLVIGGFEAYSEQDEMQPFVDMILECVITDVKSTWFSNPGNHATVTLSGPAKMWEERQRYTKLLKIAEELKSKKGDLSMRTLGAKQEVIDTQRKVLLAYIDRDSQDTKLCQRNLPDELKGQWTDADFERAVIKRVNDWTTQQR</sequence>
<protein>
    <submittedName>
        <fullName evidence="2">Uncharacterized protein</fullName>
    </submittedName>
</protein>
<feature type="region of interest" description="Disordered" evidence="1">
    <location>
        <begin position="1"/>
        <end position="28"/>
    </location>
</feature>
<dbReference type="Proteomes" id="UP001189429">
    <property type="component" value="Unassembled WGS sequence"/>
</dbReference>
<feature type="non-terminal residue" evidence="2">
    <location>
        <position position="272"/>
    </location>
</feature>
<feature type="region of interest" description="Disordered" evidence="1">
    <location>
        <begin position="94"/>
        <end position="126"/>
    </location>
</feature>
<comment type="caution">
    <text evidence="2">The sequence shown here is derived from an EMBL/GenBank/DDBJ whole genome shotgun (WGS) entry which is preliminary data.</text>
</comment>
<organism evidence="2 3">
    <name type="scientific">Prorocentrum cordatum</name>
    <dbReference type="NCBI Taxonomy" id="2364126"/>
    <lineage>
        <taxon>Eukaryota</taxon>
        <taxon>Sar</taxon>
        <taxon>Alveolata</taxon>
        <taxon>Dinophyceae</taxon>
        <taxon>Prorocentrales</taxon>
        <taxon>Prorocentraceae</taxon>
        <taxon>Prorocentrum</taxon>
    </lineage>
</organism>
<dbReference type="EMBL" id="CAUYUJ010009527">
    <property type="protein sequence ID" value="CAK0827037.1"/>
    <property type="molecule type" value="Genomic_DNA"/>
</dbReference>
<evidence type="ECO:0000313" key="3">
    <source>
        <dbReference type="Proteomes" id="UP001189429"/>
    </source>
</evidence>
<keyword evidence="3" id="KW-1185">Reference proteome</keyword>
<reference evidence="2" key="1">
    <citation type="submission" date="2023-10" db="EMBL/GenBank/DDBJ databases">
        <authorList>
            <person name="Chen Y."/>
            <person name="Shah S."/>
            <person name="Dougan E. K."/>
            <person name="Thang M."/>
            <person name="Chan C."/>
        </authorList>
    </citation>
    <scope>NUCLEOTIDE SEQUENCE [LARGE SCALE GENOMIC DNA]</scope>
</reference>
<feature type="compositionally biased region" description="Polar residues" evidence="1">
    <location>
        <begin position="95"/>
        <end position="108"/>
    </location>
</feature>
<evidence type="ECO:0000256" key="1">
    <source>
        <dbReference type="SAM" id="MobiDB-lite"/>
    </source>
</evidence>
<accession>A0ABN9S5S4</accession>
<proteinExistence type="predicted"/>
<name>A0ABN9S5S4_9DINO</name>